<organism evidence="2 3">
    <name type="scientific">Mariprofundus ferrooxydans PV-1</name>
    <dbReference type="NCBI Taxonomy" id="314345"/>
    <lineage>
        <taxon>Bacteria</taxon>
        <taxon>Pseudomonadati</taxon>
        <taxon>Pseudomonadota</taxon>
        <taxon>Candidatius Mariprofundia</taxon>
        <taxon>Mariprofundales</taxon>
        <taxon>Mariprofundaceae</taxon>
        <taxon>Mariprofundus</taxon>
    </lineage>
</organism>
<comment type="caution">
    <text evidence="2">The sequence shown here is derived from an EMBL/GenBank/DDBJ whole genome shotgun (WGS) entry which is preliminary data.</text>
</comment>
<dbReference type="Proteomes" id="UP000005297">
    <property type="component" value="Unassembled WGS sequence"/>
</dbReference>
<name>Q0F2P2_9PROT</name>
<protein>
    <recommendedName>
        <fullName evidence="4">Prepilin-type N-terminal cleavage/methylation domain-containing protein</fullName>
    </recommendedName>
</protein>
<dbReference type="InParanoid" id="Q0F2P2"/>
<dbReference type="NCBIfam" id="TIGR02532">
    <property type="entry name" value="IV_pilin_GFxxxE"/>
    <property type="match status" value="1"/>
</dbReference>
<evidence type="ECO:0000256" key="1">
    <source>
        <dbReference type="SAM" id="Phobius"/>
    </source>
</evidence>
<evidence type="ECO:0000313" key="3">
    <source>
        <dbReference type="Proteomes" id="UP000005297"/>
    </source>
</evidence>
<dbReference type="Pfam" id="PF07963">
    <property type="entry name" value="N_methyl"/>
    <property type="match status" value="1"/>
</dbReference>
<evidence type="ECO:0000313" key="2">
    <source>
        <dbReference type="EMBL" id="EAU55508.1"/>
    </source>
</evidence>
<evidence type="ECO:0008006" key="4">
    <source>
        <dbReference type="Google" id="ProtNLM"/>
    </source>
</evidence>
<proteinExistence type="predicted"/>
<keyword evidence="1" id="KW-1133">Transmembrane helix</keyword>
<gene>
    <name evidence="2" type="ORF">SPV1_01132</name>
</gene>
<keyword evidence="1" id="KW-0812">Transmembrane</keyword>
<accession>Q0F2P2</accession>
<keyword evidence="3" id="KW-1185">Reference proteome</keyword>
<feature type="transmembrane region" description="Helical" evidence="1">
    <location>
        <begin position="12"/>
        <end position="31"/>
    </location>
</feature>
<dbReference type="InterPro" id="IPR045584">
    <property type="entry name" value="Pilin-like"/>
</dbReference>
<sequence length="168" mass="18232">MVRRQQGFSMIELMTVLAIISILAAIAIPMFRGYQIRARNVQAISDVYHLYLFENQFYDEHREYVPIAVGDKQADGLISKNVTLSDGSTVLFEIRTLTPDVQVAVTTDTNNQTLVMGGVAAGSNDIIALDPDAANGYHAIPLSGTFSEASLPAATSGNDLSAYPTYQQ</sequence>
<dbReference type="Gene3D" id="3.30.700.10">
    <property type="entry name" value="Glycoprotein, Type 4 Pilin"/>
    <property type="match status" value="1"/>
</dbReference>
<dbReference type="EMBL" id="AATS01000002">
    <property type="protein sequence ID" value="EAU55508.1"/>
    <property type="molecule type" value="Genomic_DNA"/>
</dbReference>
<keyword evidence="1" id="KW-0472">Membrane</keyword>
<dbReference type="AlphaFoldDB" id="Q0F2P2"/>
<dbReference type="InterPro" id="IPR012902">
    <property type="entry name" value="N_methyl_site"/>
</dbReference>
<dbReference type="SUPFAM" id="SSF54523">
    <property type="entry name" value="Pili subunits"/>
    <property type="match status" value="1"/>
</dbReference>
<dbReference type="OrthoDB" id="5298307at2"/>
<dbReference type="HOGENOM" id="CLU_1584509_0_0_0"/>
<dbReference type="STRING" id="314344.AL013_01905"/>
<dbReference type="eggNOG" id="COG4968">
    <property type="taxonomic scope" value="Bacteria"/>
</dbReference>
<reference evidence="2 3" key="1">
    <citation type="submission" date="2006-09" db="EMBL/GenBank/DDBJ databases">
        <authorList>
            <person name="Emerson D."/>
            <person name="Ferriera S."/>
            <person name="Johnson J."/>
            <person name="Kravitz S."/>
            <person name="Halpern A."/>
            <person name="Remington K."/>
            <person name="Beeson K."/>
            <person name="Tran B."/>
            <person name="Rogers Y.-H."/>
            <person name="Friedman R."/>
            <person name="Venter J.C."/>
        </authorList>
    </citation>
    <scope>NUCLEOTIDE SEQUENCE [LARGE SCALE GENOMIC DNA]</scope>
    <source>
        <strain evidence="2 3">PV-1</strain>
    </source>
</reference>